<dbReference type="InterPro" id="IPR050534">
    <property type="entry name" value="Coronavir_polyprotein_1ab"/>
</dbReference>
<evidence type="ECO:0000259" key="8">
    <source>
        <dbReference type="Pfam" id="PF13087"/>
    </source>
</evidence>
<keyword evidence="6" id="KW-0175">Coiled coil</keyword>
<organism evidence="9 10">
    <name type="scientific">Bacteroides fragilis str. 3998T(B)3</name>
    <dbReference type="NCBI Taxonomy" id="1339316"/>
    <lineage>
        <taxon>Bacteria</taxon>
        <taxon>Pseudomonadati</taxon>
        <taxon>Bacteroidota</taxon>
        <taxon>Bacteroidia</taxon>
        <taxon>Bacteroidales</taxon>
        <taxon>Bacteroidaceae</taxon>
        <taxon>Bacteroides</taxon>
    </lineage>
</organism>
<dbReference type="Proteomes" id="UP000020773">
    <property type="component" value="Unassembled WGS sequence"/>
</dbReference>
<keyword evidence="2" id="KW-0547">Nucleotide-binding</keyword>
<dbReference type="PANTHER" id="PTHR43788:SF8">
    <property type="entry name" value="DNA-BINDING PROTEIN SMUBP-2"/>
    <property type="match status" value="1"/>
</dbReference>
<dbReference type="SUPFAM" id="SSF52540">
    <property type="entry name" value="P-loop containing nucleoside triphosphate hydrolases"/>
    <property type="match status" value="2"/>
</dbReference>
<keyword evidence="3" id="KW-0378">Hydrolase</keyword>
<dbReference type="PANTHER" id="PTHR43788">
    <property type="entry name" value="DNA2/NAM7 HELICASE FAMILY MEMBER"/>
    <property type="match status" value="1"/>
</dbReference>
<feature type="domain" description="DNA2/NAM7 helicase-like C-terminal" evidence="8">
    <location>
        <begin position="900"/>
        <end position="1006"/>
    </location>
</feature>
<proteinExistence type="inferred from homology"/>
<evidence type="ECO:0000256" key="2">
    <source>
        <dbReference type="ARBA" id="ARBA00022741"/>
    </source>
</evidence>
<dbReference type="GO" id="GO:0016787">
    <property type="term" value="F:hydrolase activity"/>
    <property type="evidence" value="ECO:0007669"/>
    <property type="project" value="UniProtKB-KW"/>
</dbReference>
<dbReference type="Pfam" id="PF13087">
    <property type="entry name" value="AAA_12"/>
    <property type="match status" value="1"/>
</dbReference>
<dbReference type="InterPro" id="IPR041677">
    <property type="entry name" value="DNA2/NAM7_AAA_11"/>
</dbReference>
<dbReference type="InterPro" id="IPR027417">
    <property type="entry name" value="P-loop_NTPase"/>
</dbReference>
<comment type="similarity">
    <text evidence="1">Belongs to the DNA2/NAM7 helicase family.</text>
</comment>
<gene>
    <name evidence="9" type="ORF">M125_2449</name>
</gene>
<dbReference type="Gene3D" id="3.40.50.300">
    <property type="entry name" value="P-loop containing nucleotide triphosphate hydrolases"/>
    <property type="match status" value="3"/>
</dbReference>
<evidence type="ECO:0000256" key="4">
    <source>
        <dbReference type="ARBA" id="ARBA00022806"/>
    </source>
</evidence>
<dbReference type="EMBL" id="JGDB01000111">
    <property type="protein sequence ID" value="EXY90845.1"/>
    <property type="molecule type" value="Genomic_DNA"/>
</dbReference>
<keyword evidence="4" id="KW-0347">Helicase</keyword>
<dbReference type="GO" id="GO:0005524">
    <property type="term" value="F:ATP binding"/>
    <property type="evidence" value="ECO:0007669"/>
    <property type="project" value="UniProtKB-KW"/>
</dbReference>
<feature type="coiled-coil region" evidence="6">
    <location>
        <begin position="490"/>
        <end position="545"/>
    </location>
</feature>
<evidence type="ECO:0000313" key="10">
    <source>
        <dbReference type="Proteomes" id="UP000020773"/>
    </source>
</evidence>
<name>A0A015XDV6_BACFG</name>
<feature type="domain" description="DNA2/NAM7 helicase helicase" evidence="7">
    <location>
        <begin position="296"/>
        <end position="532"/>
    </location>
</feature>
<protein>
    <submittedName>
        <fullName evidence="9">AAA domain protein</fullName>
    </submittedName>
</protein>
<sequence length="1024" mass="116945">MNYMQILSCWHKLEHFSPAILPKDKSLKPLKELPWMRPLEAKDPKKTIQYTIYLGVFSQISVSDFVKDFFKDERNNPNVTDAKVCYASLKLDNLGVYIQNTFGFSTMPWALRQLEAGKVNTNSWSEDFDKLRKNLLERLGENRKELAEDYSSYLSETQTLENLQQIQALIIQDLKWSTSPETEIYVRIEEVYKKNNTSDKEEANADLLNSFYIDDLERIITSSVKGSYNTAFRNYLSACLNKDFVHFDLSLQPEILKECLVPENYPDGCWPSPHTASLMQQFAVNTVSKELSGEKQEGIFSVNGPPGTGKTTLLRDIIAAILVKRAKKMVNFTEPAKAFRKIGEVQVSEKYTPSIYEPDSSICDGGIVVASSNNGAVENISKELPLKKEARGYSDQVGYFRQVSEECVGEESWGLIAAVMGNKENQRKLIYSIWDGDSEEESYTLKQQLKDYKPTEEEWLNIVVSFKNKLEEVEIEKSRLTGFMKDAESIEKLRIQLEDAESHLSHVDKELEGLLEEKNLLSTEIKRGKQQKEDAMTELKLLQSTRPGFFIYWFNKTVRTQYKKALTATLTKYNQLSEEITKQKTSLQALDLRVEKQRKIQEQSQKDYDRINSDYARLSELTEAARQELKGAYADASFWKQIESKEVQEISPWYSKRLKQLQSELFIEAMKVNELFILRANATSSRIKTTLDVFFNFLKTGGNLTEREIQAIWNTFWLIVPVVSSTFASIQRMFSQMKTGTIPWLFVDEAGQAVPQAAAGAIWRSKRAVIVGDPFQIEPVVTIPEQLVNNISHHFGLDKTQIQTSLSVQSMADRANPYGWITNDTWTGSPLRVHRRCVDPMFSIANEIAYNGMMYNSTLAESSQLFMRNGFLQVEGKVSGRHYVPEQGVLIRQMIIDEIHHLQDLPDLFVISPFSEIPSILKKELRQPIKQALATYKSIEDNELKKWLDAHIGTVHTFQGKQAAGVILCLGLDEKSKGAASWASSKPNLLNVALTRAKQRFVAVGDGDIWLRQPYFSKLKALNR</sequence>
<evidence type="ECO:0000259" key="7">
    <source>
        <dbReference type="Pfam" id="PF13086"/>
    </source>
</evidence>
<evidence type="ECO:0000256" key="6">
    <source>
        <dbReference type="SAM" id="Coils"/>
    </source>
</evidence>
<evidence type="ECO:0000313" key="9">
    <source>
        <dbReference type="EMBL" id="EXY90845.1"/>
    </source>
</evidence>
<dbReference type="Pfam" id="PF13086">
    <property type="entry name" value="AAA_11"/>
    <property type="match status" value="2"/>
</dbReference>
<keyword evidence="5" id="KW-0067">ATP-binding</keyword>
<evidence type="ECO:0000256" key="3">
    <source>
        <dbReference type="ARBA" id="ARBA00022801"/>
    </source>
</evidence>
<dbReference type="AlphaFoldDB" id="A0A015XDV6"/>
<feature type="domain" description="DNA2/NAM7 helicase helicase" evidence="7">
    <location>
        <begin position="589"/>
        <end position="781"/>
    </location>
</feature>
<dbReference type="GO" id="GO:0043139">
    <property type="term" value="F:5'-3' DNA helicase activity"/>
    <property type="evidence" value="ECO:0007669"/>
    <property type="project" value="TreeGrafter"/>
</dbReference>
<dbReference type="InterPro" id="IPR041679">
    <property type="entry name" value="DNA2/NAM7-like_C"/>
</dbReference>
<evidence type="ECO:0000256" key="1">
    <source>
        <dbReference type="ARBA" id="ARBA00007913"/>
    </source>
</evidence>
<evidence type="ECO:0000256" key="5">
    <source>
        <dbReference type="ARBA" id="ARBA00022840"/>
    </source>
</evidence>
<reference evidence="9 10" key="1">
    <citation type="submission" date="2014-02" db="EMBL/GenBank/DDBJ databases">
        <authorList>
            <person name="Sears C."/>
            <person name="Carroll K."/>
            <person name="Sack B.R."/>
            <person name="Qadri F."/>
            <person name="Myers L.L."/>
            <person name="Chung G.-T."/>
            <person name="Escheverria P."/>
            <person name="Fraser C.M."/>
            <person name="Sadzewicz L."/>
            <person name="Shefchek K.A."/>
            <person name="Tallon L."/>
            <person name="Das S.P."/>
            <person name="Daugherty S."/>
            <person name="Mongodin E.F."/>
        </authorList>
    </citation>
    <scope>NUCLEOTIDE SEQUENCE [LARGE SCALE GENOMIC DNA]</scope>
    <source>
        <strain evidence="10">3998T(B)3</strain>
    </source>
</reference>
<accession>A0A015XDV6</accession>
<dbReference type="PATRIC" id="fig|1339316.3.peg.2355"/>
<comment type="caution">
    <text evidence="9">The sequence shown here is derived from an EMBL/GenBank/DDBJ whole genome shotgun (WGS) entry which is preliminary data.</text>
</comment>